<dbReference type="Gene3D" id="1.10.240.10">
    <property type="entry name" value="Tyrosyl-Transfer RNA Synthetase"/>
    <property type="match status" value="1"/>
</dbReference>
<reference evidence="2" key="1">
    <citation type="submission" date="2021-03" db="EMBL/GenBank/DDBJ databases">
        <title>Evolutionary innovations through gain and loss of genes in the ectomycorrhizal Boletales.</title>
        <authorList>
            <person name="Wu G."/>
            <person name="Miyauchi S."/>
            <person name="Morin E."/>
            <person name="Yang Z.-L."/>
            <person name="Xu J."/>
            <person name="Martin F.M."/>
        </authorList>
    </citation>
    <scope>NUCLEOTIDE SEQUENCE</scope>
    <source>
        <strain evidence="2">BR01</strain>
    </source>
</reference>
<dbReference type="Proteomes" id="UP000683000">
    <property type="component" value="Unassembled WGS sequence"/>
</dbReference>
<evidence type="ECO:0000313" key="3">
    <source>
        <dbReference type="Proteomes" id="UP000683000"/>
    </source>
</evidence>
<name>A0A8I2YPP5_9AGAM</name>
<evidence type="ECO:0000313" key="2">
    <source>
        <dbReference type="EMBL" id="KAG6375821.1"/>
    </source>
</evidence>
<keyword evidence="3" id="KW-1185">Reference proteome</keyword>
<evidence type="ECO:0000256" key="1">
    <source>
        <dbReference type="SAM" id="MobiDB-lite"/>
    </source>
</evidence>
<accession>A0A8I2YPP5</accession>
<dbReference type="EMBL" id="JAGFBS010000013">
    <property type="protein sequence ID" value="KAG6375821.1"/>
    <property type="molecule type" value="Genomic_DNA"/>
</dbReference>
<dbReference type="AlphaFoldDB" id="A0A8I2YPP5"/>
<gene>
    <name evidence="2" type="ORF">JVT61DRAFT_2678</name>
</gene>
<feature type="compositionally biased region" description="Low complexity" evidence="1">
    <location>
        <begin position="72"/>
        <end position="88"/>
    </location>
</feature>
<organism evidence="2 3">
    <name type="scientific">Boletus reticuloceps</name>
    <dbReference type="NCBI Taxonomy" id="495285"/>
    <lineage>
        <taxon>Eukaryota</taxon>
        <taxon>Fungi</taxon>
        <taxon>Dikarya</taxon>
        <taxon>Basidiomycota</taxon>
        <taxon>Agaricomycotina</taxon>
        <taxon>Agaricomycetes</taxon>
        <taxon>Agaricomycetidae</taxon>
        <taxon>Boletales</taxon>
        <taxon>Boletineae</taxon>
        <taxon>Boletaceae</taxon>
        <taxon>Boletoideae</taxon>
        <taxon>Boletus</taxon>
    </lineage>
</organism>
<protein>
    <submittedName>
        <fullName evidence="2">Uncharacterized protein</fullName>
    </submittedName>
</protein>
<feature type="region of interest" description="Disordered" evidence="1">
    <location>
        <begin position="56"/>
        <end position="91"/>
    </location>
</feature>
<sequence length="109" mass="12141">MRVQKTLLNTGTHPILQAVDVLAYARIRLNSVCQQALNGDCHFPLPEHVFLRSKTMSPSSLASAPSKRVLSLKDPSSKNSKSSPDPFSGILLTDTSSQFRKWSRNFVER</sequence>
<proteinExistence type="predicted"/>
<comment type="caution">
    <text evidence="2">The sequence shown here is derived from an EMBL/GenBank/DDBJ whole genome shotgun (WGS) entry which is preliminary data.</text>
</comment>